<comment type="caution">
    <text evidence="1">The sequence shown here is derived from an EMBL/GenBank/DDBJ whole genome shotgun (WGS) entry which is preliminary data.</text>
</comment>
<proteinExistence type="predicted"/>
<accession>A0ACC2XN03</accession>
<protein>
    <submittedName>
        <fullName evidence="1">Uncharacterized protein</fullName>
    </submittedName>
</protein>
<evidence type="ECO:0000313" key="1">
    <source>
        <dbReference type="EMBL" id="KAJ9125001.1"/>
    </source>
</evidence>
<keyword evidence="2" id="KW-1185">Reference proteome</keyword>
<name>A0ACC2XN03_9TREE</name>
<dbReference type="EMBL" id="JASBWV010000008">
    <property type="protein sequence ID" value="KAJ9125001.1"/>
    <property type="molecule type" value="Genomic_DNA"/>
</dbReference>
<reference evidence="1" key="1">
    <citation type="submission" date="2023-04" db="EMBL/GenBank/DDBJ databases">
        <title>Draft Genome sequencing of Naganishia species isolated from polar environments using Oxford Nanopore Technology.</title>
        <authorList>
            <person name="Leo P."/>
            <person name="Venkateswaran K."/>
        </authorList>
    </citation>
    <scope>NUCLEOTIDE SEQUENCE</scope>
    <source>
        <strain evidence="1">DBVPG 5303</strain>
    </source>
</reference>
<dbReference type="Proteomes" id="UP001234202">
    <property type="component" value="Unassembled WGS sequence"/>
</dbReference>
<sequence length="416" mass="45572">MDRPKSNAQTSRVNGKRNDAANGIQDNTYVPPSLARFYLTHLTATLIHYQGFTSCQAGVIAELERKLEAHIANIYETAHLLAEECGRRGPQTGDVVSALEALRSESLPRSYSAEESQAAGVATGSTATSRPEHTADEKELSAGDVHRPRRERKALKRKNVLLSEDLIRFMQRDNRRRSQLSDQDVPVGIPSLPLVTRYTLASTLQPRTITISDDENNSVPSKESGSSKVSRSLKVGKKKRKLRYMLDIRASLPDLPPRHTWKRASSEPLSSTNASFTPEQPGASRLSSSALSYLSSTLSTSSSIPPELSLVNYQAADIPDPVISPRVHSDENEYSSSNGPLVQIDYQISALQGKLDFPRSGNGYVSDSRLSRTPGSARIKRNGAKDEFGAGAPKRKFKFIVPGLQKRPAHSKVTAI</sequence>
<organism evidence="1 2">
    <name type="scientific">Naganishia onofrii</name>
    <dbReference type="NCBI Taxonomy" id="1851511"/>
    <lineage>
        <taxon>Eukaryota</taxon>
        <taxon>Fungi</taxon>
        <taxon>Dikarya</taxon>
        <taxon>Basidiomycota</taxon>
        <taxon>Agaricomycotina</taxon>
        <taxon>Tremellomycetes</taxon>
        <taxon>Filobasidiales</taxon>
        <taxon>Filobasidiaceae</taxon>
        <taxon>Naganishia</taxon>
    </lineage>
</organism>
<gene>
    <name evidence="1" type="ORF">QFC24_002933</name>
</gene>
<evidence type="ECO:0000313" key="2">
    <source>
        <dbReference type="Proteomes" id="UP001234202"/>
    </source>
</evidence>